<protein>
    <submittedName>
        <fullName evidence="1">Uncharacterized protein</fullName>
    </submittedName>
</protein>
<dbReference type="EMBL" id="JAIZAY010000014">
    <property type="protein sequence ID" value="KAJ8029848.1"/>
    <property type="molecule type" value="Genomic_DNA"/>
</dbReference>
<reference evidence="1" key="1">
    <citation type="submission" date="2021-10" db="EMBL/GenBank/DDBJ databases">
        <title>Tropical sea cucumber genome reveals ecological adaptation and Cuvierian tubules defense mechanism.</title>
        <authorList>
            <person name="Chen T."/>
        </authorList>
    </citation>
    <scope>NUCLEOTIDE SEQUENCE</scope>
    <source>
        <strain evidence="1">Nanhai2018</strain>
        <tissue evidence="1">Muscle</tissue>
    </source>
</reference>
<accession>A0A9Q1H1M5</accession>
<proteinExistence type="predicted"/>
<keyword evidence="2" id="KW-1185">Reference proteome</keyword>
<name>A0A9Q1H1M5_HOLLE</name>
<evidence type="ECO:0000313" key="2">
    <source>
        <dbReference type="Proteomes" id="UP001152320"/>
    </source>
</evidence>
<gene>
    <name evidence="1" type="ORF">HOLleu_29358</name>
</gene>
<organism evidence="1 2">
    <name type="scientific">Holothuria leucospilota</name>
    <name type="common">Black long sea cucumber</name>
    <name type="synonym">Mertensiothuria leucospilota</name>
    <dbReference type="NCBI Taxonomy" id="206669"/>
    <lineage>
        <taxon>Eukaryota</taxon>
        <taxon>Metazoa</taxon>
        <taxon>Echinodermata</taxon>
        <taxon>Eleutherozoa</taxon>
        <taxon>Echinozoa</taxon>
        <taxon>Holothuroidea</taxon>
        <taxon>Aspidochirotacea</taxon>
        <taxon>Aspidochirotida</taxon>
        <taxon>Holothuriidae</taxon>
        <taxon>Holothuria</taxon>
    </lineage>
</organism>
<sequence>MYAALTVNTTPRSATEDLIRDALRIERDFCNTYLITYANVQPSLRVLCRQHFVNGYDLSVGVLTPLCKGLKHNHSYAFVDAGSCHFLVG</sequence>
<dbReference type="Proteomes" id="UP001152320">
    <property type="component" value="Chromosome 14"/>
</dbReference>
<evidence type="ECO:0000313" key="1">
    <source>
        <dbReference type="EMBL" id="KAJ8029848.1"/>
    </source>
</evidence>
<comment type="caution">
    <text evidence="1">The sequence shown here is derived from an EMBL/GenBank/DDBJ whole genome shotgun (WGS) entry which is preliminary data.</text>
</comment>
<dbReference type="AlphaFoldDB" id="A0A9Q1H1M5"/>